<comment type="caution">
    <text evidence="2">The sequence shown here is derived from an EMBL/GenBank/DDBJ whole genome shotgun (WGS) entry which is preliminary data.</text>
</comment>
<sequence>MSSPSIEKLWSSLWSARFGFEDVRLRFELGGEEFDNTAQPVPRFLQAHRRASAIADALFSENCTGVVAWNGLLPNQTGLPEEVKDGFVALQSSGFDAPQISEWQASLYPDPDDESEVWDIRSYDLGPDKNARDALLWHAIASEMPIFPSAPVVTFLIDPKKSVMLHVYDDRGMDVSAYDSAALHGVYSGFADWLLDYDRERMSKLF</sequence>
<keyword evidence="3" id="KW-1185">Reference proteome</keyword>
<gene>
    <name evidence="2" type="ORF">I2488_14670</name>
</gene>
<dbReference type="InterPro" id="IPR024976">
    <property type="entry name" value="DUF3885"/>
</dbReference>
<dbReference type="RefSeq" id="WP_196276562.1">
    <property type="nucleotide sequence ID" value="NZ_JADQDC010000010.1"/>
</dbReference>
<organism evidence="2 3">
    <name type="scientific">Novosphingobium jiangmenense</name>
    <dbReference type="NCBI Taxonomy" id="2791981"/>
    <lineage>
        <taxon>Bacteria</taxon>
        <taxon>Pseudomonadati</taxon>
        <taxon>Pseudomonadota</taxon>
        <taxon>Alphaproteobacteria</taxon>
        <taxon>Sphingomonadales</taxon>
        <taxon>Sphingomonadaceae</taxon>
        <taxon>Novosphingobium</taxon>
    </lineage>
</organism>
<accession>A0ABS0HJ28</accession>
<proteinExistence type="predicted"/>
<reference evidence="2 3" key="1">
    <citation type="submission" date="2020-11" db="EMBL/GenBank/DDBJ databases">
        <title>The genome sequence of Novosphingobium sp. 1Y9A.</title>
        <authorList>
            <person name="Liu Y."/>
        </authorList>
    </citation>
    <scope>NUCLEOTIDE SEQUENCE [LARGE SCALE GENOMIC DNA]</scope>
    <source>
        <strain evidence="2 3">1Y9A</strain>
    </source>
</reference>
<dbReference type="EMBL" id="JADQDC010000010">
    <property type="protein sequence ID" value="MBF9152250.1"/>
    <property type="molecule type" value="Genomic_DNA"/>
</dbReference>
<evidence type="ECO:0000313" key="2">
    <source>
        <dbReference type="EMBL" id="MBF9152250.1"/>
    </source>
</evidence>
<dbReference type="Proteomes" id="UP000600799">
    <property type="component" value="Unassembled WGS sequence"/>
</dbReference>
<feature type="domain" description="DUF3885" evidence="1">
    <location>
        <begin position="11"/>
        <end position="198"/>
    </location>
</feature>
<evidence type="ECO:0000259" key="1">
    <source>
        <dbReference type="Pfam" id="PF13021"/>
    </source>
</evidence>
<protein>
    <submittedName>
        <fullName evidence="2">DUF3885 domain-containing protein</fullName>
    </submittedName>
</protein>
<name>A0ABS0HJ28_9SPHN</name>
<dbReference type="Pfam" id="PF13021">
    <property type="entry name" value="DUF3885"/>
    <property type="match status" value="1"/>
</dbReference>
<evidence type="ECO:0000313" key="3">
    <source>
        <dbReference type="Proteomes" id="UP000600799"/>
    </source>
</evidence>